<comment type="caution">
    <text evidence="2">The sequence shown here is derived from an EMBL/GenBank/DDBJ whole genome shotgun (WGS) entry which is preliminary data.</text>
</comment>
<dbReference type="Proteomes" id="UP001193081">
    <property type="component" value="Unassembled WGS sequence"/>
</dbReference>
<protein>
    <recommendedName>
        <fullName evidence="1">Transposase IS110-like N-terminal domain-containing protein</fullName>
    </recommendedName>
</protein>
<evidence type="ECO:0000259" key="1">
    <source>
        <dbReference type="Pfam" id="PF01548"/>
    </source>
</evidence>
<evidence type="ECO:0000313" key="2">
    <source>
        <dbReference type="EMBL" id="MBP1467204.1"/>
    </source>
</evidence>
<organism evidence="2 3">
    <name type="scientific">Candidatus Chloroploca mongolica</name>
    <dbReference type="NCBI Taxonomy" id="2528176"/>
    <lineage>
        <taxon>Bacteria</taxon>
        <taxon>Bacillati</taxon>
        <taxon>Chloroflexota</taxon>
        <taxon>Chloroflexia</taxon>
        <taxon>Chloroflexales</taxon>
        <taxon>Chloroflexineae</taxon>
        <taxon>Oscillochloridaceae</taxon>
        <taxon>Candidatus Chloroploca</taxon>
    </lineage>
</organism>
<evidence type="ECO:0000313" key="3">
    <source>
        <dbReference type="Proteomes" id="UP001193081"/>
    </source>
</evidence>
<feature type="domain" description="Transposase IS110-like N-terminal" evidence="1">
    <location>
        <begin position="24"/>
        <end position="144"/>
    </location>
</feature>
<accession>A0ABS4DD11</accession>
<dbReference type="PANTHER" id="PTHR33055">
    <property type="entry name" value="TRANSPOSASE FOR INSERTION SEQUENCE ELEMENT IS1111A"/>
    <property type="match status" value="1"/>
</dbReference>
<dbReference type="RefSeq" id="WP_135479424.1">
    <property type="nucleotide sequence ID" value="NZ_SIJK02000030.1"/>
</dbReference>
<name>A0ABS4DD11_9CHLR</name>
<gene>
    <name evidence="2" type="ORF">EYB53_015930</name>
</gene>
<sequence>MSRVPAPTKPGRIEGMPCVFPNAVGLDIGGTEILAVVAPDRCAEPVRVFGTFPPDLHALVDWLVSLGIDTVARESTGVAWVPIDELLEQRGITPYLVNGRHVTMVPGRKSDWNDAQWRQKLHALGLLQTSFRPDVAICAFRTLV</sequence>
<dbReference type="EMBL" id="SIJK02000030">
    <property type="protein sequence ID" value="MBP1467204.1"/>
    <property type="molecule type" value="Genomic_DNA"/>
</dbReference>
<proteinExistence type="predicted"/>
<dbReference type="InterPro" id="IPR002525">
    <property type="entry name" value="Transp_IS110-like_N"/>
</dbReference>
<dbReference type="PANTHER" id="PTHR33055:SF13">
    <property type="entry name" value="TRANSPOSASE"/>
    <property type="match status" value="1"/>
</dbReference>
<dbReference type="Pfam" id="PF01548">
    <property type="entry name" value="DEDD_Tnp_IS110"/>
    <property type="match status" value="1"/>
</dbReference>
<dbReference type="InterPro" id="IPR047650">
    <property type="entry name" value="Transpos_IS110"/>
</dbReference>
<reference evidence="2 3" key="1">
    <citation type="submission" date="2021-03" db="EMBL/GenBank/DDBJ databases">
        <authorList>
            <person name="Grouzdev D.S."/>
        </authorList>
    </citation>
    <scope>NUCLEOTIDE SEQUENCE [LARGE SCALE GENOMIC DNA]</scope>
    <source>
        <strain evidence="2 3">M50-1</strain>
    </source>
</reference>
<keyword evidence="3" id="KW-1185">Reference proteome</keyword>